<dbReference type="AlphaFoldDB" id="A0AAD9MUX5"/>
<dbReference type="PANTHER" id="PTHR11920:SF494">
    <property type="entry name" value="ATRIAL NATRIURETIC PEPTIDE RECEPTOR 2"/>
    <property type="match status" value="1"/>
</dbReference>
<feature type="transmembrane region" description="Helical" evidence="14">
    <location>
        <begin position="165"/>
        <end position="187"/>
    </location>
</feature>
<dbReference type="GO" id="GO:0007168">
    <property type="term" value="P:receptor guanylyl cyclase signaling pathway"/>
    <property type="evidence" value="ECO:0007669"/>
    <property type="project" value="TreeGrafter"/>
</dbReference>
<dbReference type="SUPFAM" id="SSF53822">
    <property type="entry name" value="Periplasmic binding protein-like I"/>
    <property type="match status" value="1"/>
</dbReference>
<keyword evidence="5" id="KW-0732">Signal</keyword>
<dbReference type="Pfam" id="PF07714">
    <property type="entry name" value="PK_Tyr_Ser-Thr"/>
    <property type="match status" value="1"/>
</dbReference>
<dbReference type="EMBL" id="JAODUP010000801">
    <property type="protein sequence ID" value="KAK2143904.1"/>
    <property type="molecule type" value="Genomic_DNA"/>
</dbReference>
<evidence type="ECO:0000256" key="3">
    <source>
        <dbReference type="ARBA" id="ARBA00012202"/>
    </source>
</evidence>
<dbReference type="GO" id="GO:0005525">
    <property type="term" value="F:GTP binding"/>
    <property type="evidence" value="ECO:0007669"/>
    <property type="project" value="UniProtKB-KW"/>
</dbReference>
<protein>
    <recommendedName>
        <fullName evidence="3">guanylate cyclase</fullName>
        <ecNumber evidence="3">4.6.1.2</ecNumber>
    </recommendedName>
</protein>
<dbReference type="GO" id="GO:0004016">
    <property type="term" value="F:adenylate cyclase activity"/>
    <property type="evidence" value="ECO:0007669"/>
    <property type="project" value="TreeGrafter"/>
</dbReference>
<dbReference type="Gene3D" id="1.10.510.10">
    <property type="entry name" value="Transferase(Phosphotransferase) domain 1"/>
    <property type="match status" value="1"/>
</dbReference>
<keyword evidence="13" id="KW-0141">cGMP biosynthesis</keyword>
<evidence type="ECO:0000256" key="4">
    <source>
        <dbReference type="ARBA" id="ARBA00022692"/>
    </source>
</evidence>
<keyword evidence="6" id="KW-0547">Nucleotide-binding</keyword>
<name>A0AAD9MUX5_9ANNE</name>
<keyword evidence="10" id="KW-0675">Receptor</keyword>
<dbReference type="Pfam" id="PF01094">
    <property type="entry name" value="ANF_receptor"/>
    <property type="match status" value="1"/>
</dbReference>
<evidence type="ECO:0000256" key="13">
    <source>
        <dbReference type="ARBA" id="ARBA00023293"/>
    </source>
</evidence>
<dbReference type="SUPFAM" id="SSF56112">
    <property type="entry name" value="Protein kinase-like (PK-like)"/>
    <property type="match status" value="1"/>
</dbReference>
<dbReference type="PANTHER" id="PTHR11920">
    <property type="entry name" value="GUANYLYL CYCLASE"/>
    <property type="match status" value="1"/>
</dbReference>
<dbReference type="GO" id="GO:0005886">
    <property type="term" value="C:plasma membrane"/>
    <property type="evidence" value="ECO:0007669"/>
    <property type="project" value="TreeGrafter"/>
</dbReference>
<evidence type="ECO:0000256" key="14">
    <source>
        <dbReference type="SAM" id="Phobius"/>
    </source>
</evidence>
<evidence type="ECO:0000313" key="17">
    <source>
        <dbReference type="Proteomes" id="UP001208570"/>
    </source>
</evidence>
<keyword evidence="11" id="KW-0325">Glycoprotein</keyword>
<evidence type="ECO:0000256" key="9">
    <source>
        <dbReference type="ARBA" id="ARBA00023136"/>
    </source>
</evidence>
<dbReference type="PRINTS" id="PR00255">
    <property type="entry name" value="NATPEPTIDER"/>
</dbReference>
<dbReference type="GO" id="GO:0004383">
    <property type="term" value="F:guanylate cyclase activity"/>
    <property type="evidence" value="ECO:0007669"/>
    <property type="project" value="UniProtKB-EC"/>
</dbReference>
<dbReference type="InterPro" id="IPR001828">
    <property type="entry name" value="ANF_lig-bd_rcpt"/>
</dbReference>
<dbReference type="InterPro" id="IPR001245">
    <property type="entry name" value="Ser-Thr/Tyr_kinase_cat_dom"/>
</dbReference>
<dbReference type="GO" id="GO:0005524">
    <property type="term" value="F:ATP binding"/>
    <property type="evidence" value="ECO:0007669"/>
    <property type="project" value="InterPro"/>
</dbReference>
<evidence type="ECO:0000256" key="1">
    <source>
        <dbReference type="ARBA" id="ARBA00001436"/>
    </source>
</evidence>
<evidence type="ECO:0000313" key="16">
    <source>
        <dbReference type="EMBL" id="KAK2143904.1"/>
    </source>
</evidence>
<evidence type="ECO:0000256" key="11">
    <source>
        <dbReference type="ARBA" id="ARBA00023180"/>
    </source>
</evidence>
<dbReference type="FunFam" id="3.40.50.2300:FF:000371">
    <property type="entry name" value="Guanylate cyclase"/>
    <property type="match status" value="1"/>
</dbReference>
<dbReference type="Gene3D" id="3.40.50.2300">
    <property type="match status" value="2"/>
</dbReference>
<evidence type="ECO:0000256" key="2">
    <source>
        <dbReference type="ARBA" id="ARBA00004479"/>
    </source>
</evidence>
<evidence type="ECO:0000256" key="5">
    <source>
        <dbReference type="ARBA" id="ARBA00022729"/>
    </source>
</evidence>
<dbReference type="InterPro" id="IPR050401">
    <property type="entry name" value="Cyclic_nucleotide_synthase"/>
</dbReference>
<dbReference type="InterPro" id="IPR000719">
    <property type="entry name" value="Prot_kinase_dom"/>
</dbReference>
<gene>
    <name evidence="16" type="ORF">LSH36_801g03048</name>
</gene>
<dbReference type="InterPro" id="IPR028082">
    <property type="entry name" value="Peripla_BP_I"/>
</dbReference>
<comment type="caution">
    <text evidence="16">The sequence shown here is derived from an EMBL/GenBank/DDBJ whole genome shotgun (WGS) entry which is preliminary data.</text>
</comment>
<evidence type="ECO:0000256" key="7">
    <source>
        <dbReference type="ARBA" id="ARBA00022989"/>
    </source>
</evidence>
<dbReference type="PROSITE" id="PS50011">
    <property type="entry name" value="PROTEIN_KINASE_DOM"/>
    <property type="match status" value="1"/>
</dbReference>
<proteinExistence type="predicted"/>
<keyword evidence="7 14" id="KW-1133">Transmembrane helix</keyword>
<feature type="domain" description="Protein kinase" evidence="15">
    <location>
        <begin position="224"/>
        <end position="492"/>
    </location>
</feature>
<dbReference type="InterPro" id="IPR001170">
    <property type="entry name" value="ANPR/GUC"/>
</dbReference>
<reference evidence="16" key="1">
    <citation type="journal article" date="2023" name="Mol. Biol. Evol.">
        <title>Third-Generation Sequencing Reveals the Adaptive Role of the Epigenome in Three Deep-Sea Polychaetes.</title>
        <authorList>
            <person name="Perez M."/>
            <person name="Aroh O."/>
            <person name="Sun Y."/>
            <person name="Lan Y."/>
            <person name="Juniper S.K."/>
            <person name="Young C.R."/>
            <person name="Angers B."/>
            <person name="Qian P.Y."/>
        </authorList>
    </citation>
    <scope>NUCLEOTIDE SEQUENCE</scope>
    <source>
        <strain evidence="16">P08H-3</strain>
    </source>
</reference>
<dbReference type="Proteomes" id="UP001208570">
    <property type="component" value="Unassembled WGS sequence"/>
</dbReference>
<sequence length="534" mass="61033">MTVTLRKPDSEEYKKFSEEVKRRARQEYGDSIYGEEEVNSFVGAFHDAVILYAHALNETLEAGFNATNGTEITRRMWNRTIEGITGNVSIDSNGDRNADYSLLDLNPETGKFEVVANYYGNLGYYEPVPGKKIHWPGGRDTPPPDTPECGFDGTGCPTQEPFPEYAVVIIVLGSLLVIVLLAAFFTYRHYRLEAELAEVNWRVRWDDIMFGAPEKRKLERSGSRMSLRSNISGDTVAVHLSDLGTKQIFTKTGYYKATLVAIKKINKPTLSITKPLLMQFKKMRDLQNDHIVRFIGVCIDQPNQCILTEYCQKGSLQGMAYLHSSDIRSHGNMKSSNCVVDSRFVLKITDFGLHSLRHNEELQEEDTYVYYRAKLWTAPELMRMHSPPPEGTQKSDVYSFSIICQEIVYRNGPFYVATMDLSPQGEYNVRIEKRFSQIYRKVKNGQRPYFRPTLDQLDDEEGCSEELANMISKCWAEDPVDRPDFHALKSILRKINKYDPCHVVDLLNDLYTTFDSIVDTYDVYKVLVSAVSSD</sequence>
<keyword evidence="9 14" id="KW-0472">Membrane</keyword>
<comment type="catalytic activity">
    <reaction evidence="1">
        <text>GTP = 3',5'-cyclic GMP + diphosphate</text>
        <dbReference type="Rhea" id="RHEA:13665"/>
        <dbReference type="ChEBI" id="CHEBI:33019"/>
        <dbReference type="ChEBI" id="CHEBI:37565"/>
        <dbReference type="ChEBI" id="CHEBI:57746"/>
        <dbReference type="EC" id="4.6.1.2"/>
    </reaction>
</comment>
<dbReference type="InterPro" id="IPR011009">
    <property type="entry name" value="Kinase-like_dom_sf"/>
</dbReference>
<evidence type="ECO:0000256" key="10">
    <source>
        <dbReference type="ARBA" id="ARBA00023170"/>
    </source>
</evidence>
<evidence type="ECO:0000256" key="8">
    <source>
        <dbReference type="ARBA" id="ARBA00023134"/>
    </source>
</evidence>
<dbReference type="GO" id="GO:0004672">
    <property type="term" value="F:protein kinase activity"/>
    <property type="evidence" value="ECO:0007669"/>
    <property type="project" value="InterPro"/>
</dbReference>
<keyword evidence="4 14" id="KW-0812">Transmembrane</keyword>
<dbReference type="GO" id="GO:0001653">
    <property type="term" value="F:peptide receptor activity"/>
    <property type="evidence" value="ECO:0007669"/>
    <property type="project" value="TreeGrafter"/>
</dbReference>
<keyword evidence="17" id="KW-1185">Reference proteome</keyword>
<keyword evidence="12" id="KW-0456">Lyase</keyword>
<comment type="subcellular location">
    <subcellularLocation>
        <location evidence="2">Membrane</location>
        <topology evidence="2">Single-pass type I membrane protein</topology>
    </subcellularLocation>
</comment>
<organism evidence="16 17">
    <name type="scientific">Paralvinella palmiformis</name>
    <dbReference type="NCBI Taxonomy" id="53620"/>
    <lineage>
        <taxon>Eukaryota</taxon>
        <taxon>Metazoa</taxon>
        <taxon>Spiralia</taxon>
        <taxon>Lophotrochozoa</taxon>
        <taxon>Annelida</taxon>
        <taxon>Polychaeta</taxon>
        <taxon>Sedentaria</taxon>
        <taxon>Canalipalpata</taxon>
        <taxon>Terebellida</taxon>
        <taxon>Terebelliformia</taxon>
        <taxon>Alvinellidae</taxon>
        <taxon>Paralvinella</taxon>
    </lineage>
</organism>
<keyword evidence="8" id="KW-0342">GTP-binding</keyword>
<evidence type="ECO:0000256" key="6">
    <source>
        <dbReference type="ARBA" id="ARBA00022741"/>
    </source>
</evidence>
<dbReference type="EC" id="4.6.1.2" evidence="3"/>
<evidence type="ECO:0000259" key="15">
    <source>
        <dbReference type="PROSITE" id="PS50011"/>
    </source>
</evidence>
<dbReference type="Gene3D" id="3.30.200.20">
    <property type="entry name" value="Phosphorylase Kinase, domain 1"/>
    <property type="match status" value="1"/>
</dbReference>
<evidence type="ECO:0000256" key="12">
    <source>
        <dbReference type="ARBA" id="ARBA00023239"/>
    </source>
</evidence>
<accession>A0AAD9MUX5</accession>